<evidence type="ECO:0000259" key="7">
    <source>
        <dbReference type="Pfam" id="PF06429"/>
    </source>
</evidence>
<protein>
    <recommendedName>
        <fullName evidence="4">Flagellar hook-associated protein 1</fullName>
    </recommendedName>
</protein>
<keyword evidence="9" id="KW-0966">Cell projection</keyword>
<keyword evidence="6" id="KW-0975">Bacterial flagellum</keyword>
<dbReference type="SUPFAM" id="SSF64518">
    <property type="entry name" value="Phase 1 flagellin"/>
    <property type="match status" value="1"/>
</dbReference>
<evidence type="ECO:0000256" key="2">
    <source>
        <dbReference type="ARBA" id="ARBA00004613"/>
    </source>
</evidence>
<dbReference type="PANTHER" id="PTHR30033">
    <property type="entry name" value="FLAGELLAR HOOK-ASSOCIATED PROTEIN 1"/>
    <property type="match status" value="1"/>
</dbReference>
<feature type="domain" description="Flagellar hook-associated protein FlgK helical" evidence="8">
    <location>
        <begin position="92"/>
        <end position="316"/>
    </location>
</feature>
<dbReference type="InterPro" id="IPR053927">
    <property type="entry name" value="FlgK_helical"/>
</dbReference>
<evidence type="ECO:0000256" key="3">
    <source>
        <dbReference type="ARBA" id="ARBA00009677"/>
    </source>
</evidence>
<dbReference type="EMBL" id="JBHRYH010000009">
    <property type="protein sequence ID" value="MFC3625368.1"/>
    <property type="molecule type" value="Genomic_DNA"/>
</dbReference>
<dbReference type="NCBIfam" id="TIGR02492">
    <property type="entry name" value="flgK_ends"/>
    <property type="match status" value="1"/>
</dbReference>
<keyword evidence="9" id="KW-0282">Flagellum</keyword>
<evidence type="ECO:0000259" key="8">
    <source>
        <dbReference type="Pfam" id="PF22638"/>
    </source>
</evidence>
<dbReference type="RefSeq" id="WP_390276881.1">
    <property type="nucleotide sequence ID" value="NZ_JBHRYH010000009.1"/>
</dbReference>
<evidence type="ECO:0000256" key="4">
    <source>
        <dbReference type="ARBA" id="ARBA00016244"/>
    </source>
</evidence>
<dbReference type="InterPro" id="IPR002371">
    <property type="entry name" value="FlgK"/>
</dbReference>
<comment type="caution">
    <text evidence="9">The sequence shown here is derived from an EMBL/GenBank/DDBJ whole genome shotgun (WGS) entry which is preliminary data.</text>
</comment>
<comment type="similarity">
    <text evidence="3">Belongs to the flagella basal body rod proteins family.</text>
</comment>
<dbReference type="PRINTS" id="PR01005">
    <property type="entry name" value="FLGHOOKAP1"/>
</dbReference>
<reference evidence="10" key="1">
    <citation type="journal article" date="2019" name="Int. J. Syst. Evol. Microbiol.">
        <title>The Global Catalogue of Microorganisms (GCM) 10K type strain sequencing project: providing services to taxonomists for standard genome sequencing and annotation.</title>
        <authorList>
            <consortium name="The Broad Institute Genomics Platform"/>
            <consortium name="The Broad Institute Genome Sequencing Center for Infectious Disease"/>
            <person name="Wu L."/>
            <person name="Ma J."/>
        </authorList>
    </citation>
    <scope>NUCLEOTIDE SEQUENCE [LARGE SCALE GENOMIC DNA]</scope>
    <source>
        <strain evidence="10">KCTC 42195</strain>
    </source>
</reference>
<dbReference type="InterPro" id="IPR010930">
    <property type="entry name" value="Flg_bb/hook_C_dom"/>
</dbReference>
<evidence type="ECO:0000256" key="6">
    <source>
        <dbReference type="ARBA" id="ARBA00023143"/>
    </source>
</evidence>
<feature type="domain" description="Flagellar basal-body/hook protein C-terminal" evidence="7">
    <location>
        <begin position="603"/>
        <end position="640"/>
    </location>
</feature>
<name>A0ABV7TRK2_9NEIS</name>
<dbReference type="PANTHER" id="PTHR30033:SF1">
    <property type="entry name" value="FLAGELLAR HOOK-ASSOCIATED PROTEIN 1"/>
    <property type="match status" value="1"/>
</dbReference>
<proteinExistence type="inferred from homology"/>
<gene>
    <name evidence="9" type="primary">flgK</name>
    <name evidence="9" type="ORF">ACFOKJ_04295</name>
</gene>
<evidence type="ECO:0000256" key="1">
    <source>
        <dbReference type="ARBA" id="ARBA00004365"/>
    </source>
</evidence>
<evidence type="ECO:0000256" key="5">
    <source>
        <dbReference type="ARBA" id="ARBA00022525"/>
    </source>
</evidence>
<dbReference type="Proteomes" id="UP001595636">
    <property type="component" value="Unassembled WGS sequence"/>
</dbReference>
<dbReference type="Pfam" id="PF06429">
    <property type="entry name" value="Flg_bbr_C"/>
    <property type="match status" value="1"/>
</dbReference>
<keyword evidence="10" id="KW-1185">Reference proteome</keyword>
<comment type="subcellular location">
    <subcellularLocation>
        <location evidence="1">Bacterial flagellum</location>
    </subcellularLocation>
    <subcellularLocation>
        <location evidence="2">Secreted</location>
    </subcellularLocation>
</comment>
<sequence>MNLLNLGASGVAVARVNLEAASHNISNVSTEGYSRQVVSQNARLPQYNGFGFLGQGADVASISRMFDQFVEVELRTTTSNISSLQAQKNALGTIDNMLTDSSTGIMASVQQFFTAMQTAAANPTSIATRQVVLSEAQALVDRFQTTNSQIEELRQNLRSSVEVNVAQINTLSESLAKINREITILSDGNKIPNDLLDQRDKLVVDLNKLVNVNVVQSSNGSYNVFLDNGGALVVGGDHSTLSTQTTQSAINVFLDTQYAQPVQLLYSDLKGGTLHGNLQLLEQDIPRVQIDLGNLAIEFTDAVNRQHALGVDLTGQYQPQQTQNTTALGSWVAQTGGLFQDLGEERLTAELATNITDEALAMRLAIDHMSVKVGNPAQLAMASGVIAVPAYNADGTVAKPVISSVWQEAYLHNDNATPFTGSEPNARLNEVLPPPATIQIPFDASTNPVFGTPTASVAGYTFTAISKSSSQQGVWEFEMTAPAPGGEKVKLAFKAESLPLTGTQSLTIRARDPANDGIAGMDNSNMLAINALQAKPILASSKSGATSLYPKITDPGFTRTATMEVYFAQTVSYVGSRGSITGVQLQAQQNLNLEVTKKKEGLSGVDLDEEAANLVRFQQAYQASSKVIQVAQETFQSILDAVG</sequence>
<keyword evidence="9" id="KW-0969">Cilium</keyword>
<evidence type="ECO:0000313" key="10">
    <source>
        <dbReference type="Proteomes" id="UP001595636"/>
    </source>
</evidence>
<dbReference type="Pfam" id="PF22638">
    <property type="entry name" value="FlgK_D1"/>
    <property type="match status" value="1"/>
</dbReference>
<keyword evidence="5" id="KW-0964">Secreted</keyword>
<accession>A0ABV7TRK2</accession>
<organism evidence="9 10">
    <name type="scientific">Vogesella amnigena</name>
    <dbReference type="NCBI Taxonomy" id="1507449"/>
    <lineage>
        <taxon>Bacteria</taxon>
        <taxon>Pseudomonadati</taxon>
        <taxon>Pseudomonadota</taxon>
        <taxon>Betaproteobacteria</taxon>
        <taxon>Neisseriales</taxon>
        <taxon>Chromobacteriaceae</taxon>
        <taxon>Vogesella</taxon>
    </lineage>
</organism>
<evidence type="ECO:0000313" key="9">
    <source>
        <dbReference type="EMBL" id="MFC3625368.1"/>
    </source>
</evidence>